<protein>
    <submittedName>
        <fullName evidence="3">Uncharacterized protein</fullName>
    </submittedName>
</protein>
<evidence type="ECO:0000313" key="3">
    <source>
        <dbReference type="EMBL" id="OGE28321.1"/>
    </source>
</evidence>
<gene>
    <name evidence="3" type="ORF">A2867_04905</name>
</gene>
<feature type="region of interest" description="Disordered" evidence="1">
    <location>
        <begin position="27"/>
        <end position="84"/>
    </location>
</feature>
<feature type="compositionally biased region" description="Low complexity" evidence="1">
    <location>
        <begin position="27"/>
        <end position="37"/>
    </location>
</feature>
<dbReference type="Proteomes" id="UP000177555">
    <property type="component" value="Unassembled WGS sequence"/>
</dbReference>
<dbReference type="InterPro" id="IPR043993">
    <property type="entry name" value="T4SS_pilin"/>
</dbReference>
<feature type="compositionally biased region" description="Low complexity" evidence="1">
    <location>
        <begin position="60"/>
        <end position="77"/>
    </location>
</feature>
<accession>A0A1F5JI41</accession>
<keyword evidence="2" id="KW-0472">Membrane</keyword>
<proteinExistence type="predicted"/>
<evidence type="ECO:0000256" key="2">
    <source>
        <dbReference type="SAM" id="Phobius"/>
    </source>
</evidence>
<dbReference type="AlphaFoldDB" id="A0A1F5JI41"/>
<keyword evidence="2" id="KW-0812">Transmembrane</keyword>
<sequence length="391" mass="41599">MSKVFILVILSLFLLLFEKNLQAREPVPVVNPGPIINTEPTEPQAAPATDSNNPPPEPVTNSGPTTTQPTTNTPLTNAGGPSISAIGDLSVGEQKSIEISGLNNKQKYVWKESKLTNVFLNQFRNPYTEILSNCFISDDAGKIQNNIGPYLRPGIYRLTISTATSVPDECKPSGNPISSQEFSVGGETGTECCPSMFPFYDTGRDTCNKDAVNIPSLPLGLPSGPTTIPTQCKAAGNYCEPDSLKCFKTKSLVVNSKICVNPDDPKYDPNFDKNKYAICPLAGGKVIIGCSADPNNPHPGIATAIGCIHTSPVEFTKDLMTFLIGISGGLAFLMMLLGAFQMLTSAGNPDTLAAGKSRLTSAVIGLLIVIFATLLLQIIGFDILKIPGFGR</sequence>
<evidence type="ECO:0000313" key="4">
    <source>
        <dbReference type="Proteomes" id="UP000177555"/>
    </source>
</evidence>
<feature type="transmembrane region" description="Helical" evidence="2">
    <location>
        <begin position="319"/>
        <end position="340"/>
    </location>
</feature>
<feature type="transmembrane region" description="Helical" evidence="2">
    <location>
        <begin position="361"/>
        <end position="381"/>
    </location>
</feature>
<organism evidence="3 4">
    <name type="scientific">Candidatus Daviesbacteria bacterium RIFCSPHIGHO2_01_FULL_40_11</name>
    <dbReference type="NCBI Taxonomy" id="1797762"/>
    <lineage>
        <taxon>Bacteria</taxon>
        <taxon>Candidatus Daviesiibacteriota</taxon>
    </lineage>
</organism>
<evidence type="ECO:0000256" key="1">
    <source>
        <dbReference type="SAM" id="MobiDB-lite"/>
    </source>
</evidence>
<name>A0A1F5JI41_9BACT</name>
<dbReference type="Pfam" id="PF18895">
    <property type="entry name" value="T4SS_pilin"/>
    <property type="match status" value="1"/>
</dbReference>
<keyword evidence="2" id="KW-1133">Transmembrane helix</keyword>
<dbReference type="EMBL" id="MFCP01000020">
    <property type="protein sequence ID" value="OGE28321.1"/>
    <property type="molecule type" value="Genomic_DNA"/>
</dbReference>
<reference evidence="3 4" key="1">
    <citation type="journal article" date="2016" name="Nat. Commun.">
        <title>Thousands of microbial genomes shed light on interconnected biogeochemical processes in an aquifer system.</title>
        <authorList>
            <person name="Anantharaman K."/>
            <person name="Brown C.T."/>
            <person name="Hug L.A."/>
            <person name="Sharon I."/>
            <person name="Castelle C.J."/>
            <person name="Probst A.J."/>
            <person name="Thomas B.C."/>
            <person name="Singh A."/>
            <person name="Wilkins M.J."/>
            <person name="Karaoz U."/>
            <person name="Brodie E.L."/>
            <person name="Williams K.H."/>
            <person name="Hubbard S.S."/>
            <person name="Banfield J.F."/>
        </authorList>
    </citation>
    <scope>NUCLEOTIDE SEQUENCE [LARGE SCALE GENOMIC DNA]</scope>
</reference>
<comment type="caution">
    <text evidence="3">The sequence shown here is derived from an EMBL/GenBank/DDBJ whole genome shotgun (WGS) entry which is preliminary data.</text>
</comment>